<gene>
    <name evidence="1" type="ORF">L1857_02695</name>
</gene>
<reference evidence="1" key="1">
    <citation type="submission" date="2022-01" db="EMBL/GenBank/DDBJ databases">
        <title>PSI-footprinting approach for the identification of protein synthesis inhibitor producers.</title>
        <authorList>
            <person name="Handel F."/>
            <person name="Kulik A."/>
            <person name="Wex K.W."/>
            <person name="Berscheid A."/>
            <person name="Saur J.S."/>
            <person name="Winkler A."/>
            <person name="Wibberg D."/>
            <person name="Kalinowski J."/>
            <person name="Broetz-Oesterhelt H."/>
            <person name="Mast Y."/>
        </authorList>
    </citation>
    <scope>NUCLEOTIDE SEQUENCE</scope>
    <source>
        <strain evidence="1">KNN 49.3e</strain>
    </source>
</reference>
<keyword evidence="2" id="KW-1185">Reference proteome</keyword>
<protein>
    <submittedName>
        <fullName evidence="1">Uncharacterized protein</fullName>
    </submittedName>
</protein>
<evidence type="ECO:0000313" key="1">
    <source>
        <dbReference type="EMBL" id="UQS21805.1"/>
    </source>
</evidence>
<evidence type="ECO:0000313" key="2">
    <source>
        <dbReference type="Proteomes" id="UP000830158"/>
    </source>
</evidence>
<proteinExistence type="predicted"/>
<dbReference type="EMBL" id="CP091196">
    <property type="protein sequence ID" value="UQS21805.1"/>
    <property type="molecule type" value="Genomic_DNA"/>
</dbReference>
<dbReference type="Proteomes" id="UP000830158">
    <property type="component" value="Chromosome"/>
</dbReference>
<sequence length="547" mass="59107">MSVEWSTVRTERTVLAIVHNTTAATRLFDILPLFATDPRVQTIFTCPGSSAFTNGTHEYLAKAGIDVLPWAEALERPADLAIAASYGGDLHKVKAPLMVVPHGMGYNKYLDSEGRSGVFGLSADWLTHEGRVVPSVVVLSHEEQLERLTAACPEAREVALVAGDPCFDRMLASLPLREAYRQALGVDPGTKLIVISSTWGGESLLGNDLQLAQRLATSLDMDAYRIAVALHPNISAHHSSWQVRMWLDHCRRAGVLALPEERFWCQALVAADLTLGDHGSVSFYSAALGTPVILVSAPAEAVAPDSPIARLLAVAPRLTEDPVRQIEEVIAGHDPLRTAAITSCTTSLPGTSGTVLSETIYRHLGLDPVRADLRVLPVPEVEIPEPRAHLARVEFRRGEAVVTRFPADSLREPRRAPDRTHLVVDVRETSARLLDNADIVVHHHPRDPESWISAQLRSLPGCALALARGQDGWFAGTDDGGLVRFDGLTGPADAFASALYQLPVGAIPGSLRVRVGGRPHQARVTVLRTARRAAPRPSPPHAESRTG</sequence>
<organism evidence="1 2">
    <name type="scientific">Amycolatopsis thermalba</name>
    <dbReference type="NCBI Taxonomy" id="944492"/>
    <lineage>
        <taxon>Bacteria</taxon>
        <taxon>Bacillati</taxon>
        <taxon>Actinomycetota</taxon>
        <taxon>Actinomycetes</taxon>
        <taxon>Pseudonocardiales</taxon>
        <taxon>Pseudonocardiaceae</taxon>
        <taxon>Amycolatopsis</taxon>
    </lineage>
</organism>
<name>A0ABY4NMS6_9PSEU</name>
<accession>A0ABY4NMS6</accession>
<dbReference type="Gene3D" id="3.40.50.12580">
    <property type="match status" value="1"/>
</dbReference>
<dbReference type="InterPro" id="IPR043148">
    <property type="entry name" value="TagF_C"/>
</dbReference>
<dbReference type="RefSeq" id="WP_116110434.1">
    <property type="nucleotide sequence ID" value="NZ_CP091196.1"/>
</dbReference>
<dbReference type="SUPFAM" id="SSF53756">
    <property type="entry name" value="UDP-Glycosyltransferase/glycogen phosphorylase"/>
    <property type="match status" value="1"/>
</dbReference>